<dbReference type="PROSITE" id="PS51257">
    <property type="entry name" value="PROKAR_LIPOPROTEIN"/>
    <property type="match status" value="1"/>
</dbReference>
<dbReference type="AlphaFoldDB" id="W0F4H7"/>
<dbReference type="RefSeq" id="WP_008587343.1">
    <property type="nucleotide sequence ID" value="NZ_CP007035.1"/>
</dbReference>
<evidence type="ECO:0000256" key="1">
    <source>
        <dbReference type="SAM" id="SignalP"/>
    </source>
</evidence>
<dbReference type="STRING" id="929713.NIASO_16610"/>
<accession>W0F4H7</accession>
<dbReference type="eggNOG" id="COG4085">
    <property type="taxonomic scope" value="Bacteria"/>
</dbReference>
<keyword evidence="4" id="KW-1185">Reference proteome</keyword>
<dbReference type="Pfam" id="PF18942">
    <property type="entry name" value="DUF5689"/>
    <property type="match status" value="1"/>
</dbReference>
<evidence type="ECO:0000313" key="4">
    <source>
        <dbReference type="Proteomes" id="UP000003586"/>
    </source>
</evidence>
<reference evidence="3 4" key="1">
    <citation type="submission" date="2013-12" db="EMBL/GenBank/DDBJ databases">
        <authorList>
            <consortium name="DOE Joint Genome Institute"/>
            <person name="Eisen J."/>
            <person name="Huntemann M."/>
            <person name="Han J."/>
            <person name="Chen A."/>
            <person name="Kyrpides N."/>
            <person name="Mavromatis K."/>
            <person name="Markowitz V."/>
            <person name="Palaniappan K."/>
            <person name="Ivanova N."/>
            <person name="Schaumberg A."/>
            <person name="Pati A."/>
            <person name="Liolios K."/>
            <person name="Nordberg H.P."/>
            <person name="Cantor M.N."/>
            <person name="Hua S.X."/>
            <person name="Woyke T."/>
        </authorList>
    </citation>
    <scope>NUCLEOTIDE SEQUENCE [LARGE SCALE GENOMIC DNA]</scope>
    <source>
        <strain evidence="4">DSM 19437</strain>
    </source>
</reference>
<gene>
    <name evidence="3" type="ORF">NIASO_16610</name>
</gene>
<feature type="chain" id="PRO_5004788333" description="DUF5689 domain-containing protein" evidence="1">
    <location>
        <begin position="26"/>
        <end position="280"/>
    </location>
</feature>
<dbReference type="OrthoDB" id="1492759at2"/>
<dbReference type="EMBL" id="CP007035">
    <property type="protein sequence ID" value="AHF17917.1"/>
    <property type="molecule type" value="Genomic_DNA"/>
</dbReference>
<keyword evidence="1" id="KW-0732">Signal</keyword>
<evidence type="ECO:0000313" key="3">
    <source>
        <dbReference type="EMBL" id="AHF17917.1"/>
    </source>
</evidence>
<dbReference type="Proteomes" id="UP000003586">
    <property type="component" value="Chromosome"/>
</dbReference>
<sequence length="280" mass="30584">MKKSFIRICKSTVKFLLPGILLLLACNKKFDEPPINEDPDIAVTMTIAELKARYQGVGFFQNIEEDKTITGVITADDRSGNFYKQIVIQDETGAIPILLDGTNVYTSYPVGRRVFVNLKGLMLGDYGGTIQLGLDSSRSGAGYLNLGRIPSVQFDLFITKGSYGNSVAPKVITPADLSVNILNPLQSTLVQLDHFQFADGDTAKTYGDPSKKISALNFTLWNCDKKSIVLRNSSYAVFAALKVPQGNGSIVGISNMFNGTQQVLIRDTTDVRLSQPRCSP</sequence>
<dbReference type="InterPro" id="IPR043744">
    <property type="entry name" value="DUF5689"/>
</dbReference>
<evidence type="ECO:0000259" key="2">
    <source>
        <dbReference type="Pfam" id="PF18942"/>
    </source>
</evidence>
<proteinExistence type="predicted"/>
<protein>
    <recommendedName>
        <fullName evidence="2">DUF5689 domain-containing protein</fullName>
    </recommendedName>
</protein>
<dbReference type="KEGG" id="nso:NIASO_16610"/>
<feature type="signal peptide" evidence="1">
    <location>
        <begin position="1"/>
        <end position="25"/>
    </location>
</feature>
<feature type="domain" description="DUF5689" evidence="2">
    <location>
        <begin position="44"/>
        <end position="271"/>
    </location>
</feature>
<dbReference type="HOGENOM" id="CLU_056926_1_0_10"/>
<organism evidence="3 4">
    <name type="scientific">Niabella soli DSM 19437</name>
    <dbReference type="NCBI Taxonomy" id="929713"/>
    <lineage>
        <taxon>Bacteria</taxon>
        <taxon>Pseudomonadati</taxon>
        <taxon>Bacteroidota</taxon>
        <taxon>Chitinophagia</taxon>
        <taxon>Chitinophagales</taxon>
        <taxon>Chitinophagaceae</taxon>
        <taxon>Niabella</taxon>
    </lineage>
</organism>
<name>W0F4H7_9BACT</name>